<comment type="caution">
    <text evidence="8">The sequence shown here is derived from an EMBL/GenBank/DDBJ whole genome shotgun (WGS) entry which is preliminary data.</text>
</comment>
<dbReference type="GO" id="GO:0016987">
    <property type="term" value="F:sigma factor activity"/>
    <property type="evidence" value="ECO:0007669"/>
    <property type="project" value="UniProtKB-KW"/>
</dbReference>
<dbReference type="Pfam" id="PF04542">
    <property type="entry name" value="Sigma70_r2"/>
    <property type="match status" value="1"/>
</dbReference>
<dbReference type="SUPFAM" id="SSF88659">
    <property type="entry name" value="Sigma3 and sigma4 domains of RNA polymerase sigma factors"/>
    <property type="match status" value="1"/>
</dbReference>
<evidence type="ECO:0000259" key="6">
    <source>
        <dbReference type="Pfam" id="PF04542"/>
    </source>
</evidence>
<dbReference type="NCBIfam" id="TIGR02983">
    <property type="entry name" value="SigE-fam_strep"/>
    <property type="match status" value="1"/>
</dbReference>
<dbReference type="AlphaFoldDB" id="A0A8J3Y893"/>
<evidence type="ECO:0000256" key="3">
    <source>
        <dbReference type="ARBA" id="ARBA00023082"/>
    </source>
</evidence>
<evidence type="ECO:0000259" key="7">
    <source>
        <dbReference type="Pfam" id="PF08281"/>
    </source>
</evidence>
<keyword evidence="9" id="KW-1185">Reference proteome</keyword>
<dbReference type="NCBIfam" id="TIGR02937">
    <property type="entry name" value="sigma70-ECF"/>
    <property type="match status" value="1"/>
</dbReference>
<dbReference type="EMBL" id="BOOY01000025">
    <property type="protein sequence ID" value="GIJ03796.1"/>
    <property type="molecule type" value="Genomic_DNA"/>
</dbReference>
<keyword evidence="5" id="KW-0804">Transcription</keyword>
<dbReference type="PANTHER" id="PTHR43133:SF50">
    <property type="entry name" value="ECF RNA POLYMERASE SIGMA FACTOR SIGM"/>
    <property type="match status" value="1"/>
</dbReference>
<evidence type="ECO:0000313" key="9">
    <source>
        <dbReference type="Proteomes" id="UP000652013"/>
    </source>
</evidence>
<dbReference type="RefSeq" id="WP_239107568.1">
    <property type="nucleotide sequence ID" value="NZ_BAAAGJ010000002.1"/>
</dbReference>
<dbReference type="Gene3D" id="1.10.10.10">
    <property type="entry name" value="Winged helix-like DNA-binding domain superfamily/Winged helix DNA-binding domain"/>
    <property type="match status" value="1"/>
</dbReference>
<dbReference type="GO" id="GO:0003677">
    <property type="term" value="F:DNA binding"/>
    <property type="evidence" value="ECO:0007669"/>
    <property type="project" value="UniProtKB-KW"/>
</dbReference>
<dbReference type="InterPro" id="IPR036388">
    <property type="entry name" value="WH-like_DNA-bd_sf"/>
</dbReference>
<dbReference type="Proteomes" id="UP000652013">
    <property type="component" value="Unassembled WGS sequence"/>
</dbReference>
<dbReference type="InterPro" id="IPR013325">
    <property type="entry name" value="RNA_pol_sigma_r2"/>
</dbReference>
<dbReference type="Pfam" id="PF08281">
    <property type="entry name" value="Sigma70_r4_2"/>
    <property type="match status" value="1"/>
</dbReference>
<evidence type="ECO:0000256" key="4">
    <source>
        <dbReference type="ARBA" id="ARBA00023125"/>
    </source>
</evidence>
<dbReference type="InterPro" id="IPR014284">
    <property type="entry name" value="RNA_pol_sigma-70_dom"/>
</dbReference>
<dbReference type="InterPro" id="IPR014325">
    <property type="entry name" value="RNA_pol_sigma-E_actinobac"/>
</dbReference>
<reference evidence="8" key="1">
    <citation type="submission" date="2021-01" db="EMBL/GenBank/DDBJ databases">
        <title>Whole genome shotgun sequence of Spirilliplanes yamanashiensis NBRC 15828.</title>
        <authorList>
            <person name="Komaki H."/>
            <person name="Tamura T."/>
        </authorList>
    </citation>
    <scope>NUCLEOTIDE SEQUENCE</scope>
    <source>
        <strain evidence="8">NBRC 15828</strain>
    </source>
</reference>
<protein>
    <submittedName>
        <fullName evidence="8">DNA-directed RNA polymerase sigma-70 factor</fullName>
    </submittedName>
</protein>
<gene>
    <name evidence="8" type="ORF">Sya03_31480</name>
</gene>
<accession>A0A8J3Y893</accession>
<dbReference type="GO" id="GO:0000428">
    <property type="term" value="C:DNA-directed RNA polymerase complex"/>
    <property type="evidence" value="ECO:0007669"/>
    <property type="project" value="UniProtKB-KW"/>
</dbReference>
<keyword evidence="2" id="KW-0805">Transcription regulation</keyword>
<evidence type="ECO:0000256" key="5">
    <source>
        <dbReference type="ARBA" id="ARBA00023163"/>
    </source>
</evidence>
<dbReference type="SUPFAM" id="SSF88946">
    <property type="entry name" value="Sigma2 domain of RNA polymerase sigma factors"/>
    <property type="match status" value="1"/>
</dbReference>
<dbReference type="GO" id="GO:0006352">
    <property type="term" value="P:DNA-templated transcription initiation"/>
    <property type="evidence" value="ECO:0007669"/>
    <property type="project" value="InterPro"/>
</dbReference>
<dbReference type="PANTHER" id="PTHR43133">
    <property type="entry name" value="RNA POLYMERASE ECF-TYPE SIGMA FACTO"/>
    <property type="match status" value="1"/>
</dbReference>
<feature type="domain" description="RNA polymerase sigma-70 region 2" evidence="6">
    <location>
        <begin position="15"/>
        <end position="76"/>
    </location>
</feature>
<keyword evidence="3" id="KW-0731">Sigma factor</keyword>
<evidence type="ECO:0000256" key="2">
    <source>
        <dbReference type="ARBA" id="ARBA00023015"/>
    </source>
</evidence>
<dbReference type="CDD" id="cd06171">
    <property type="entry name" value="Sigma70_r4"/>
    <property type="match status" value="1"/>
</dbReference>
<dbReference type="Gene3D" id="1.10.1740.10">
    <property type="match status" value="1"/>
</dbReference>
<dbReference type="InterPro" id="IPR007627">
    <property type="entry name" value="RNA_pol_sigma70_r2"/>
</dbReference>
<organism evidence="8 9">
    <name type="scientific">Spirilliplanes yamanashiensis</name>
    <dbReference type="NCBI Taxonomy" id="42233"/>
    <lineage>
        <taxon>Bacteria</taxon>
        <taxon>Bacillati</taxon>
        <taxon>Actinomycetota</taxon>
        <taxon>Actinomycetes</taxon>
        <taxon>Micromonosporales</taxon>
        <taxon>Micromonosporaceae</taxon>
        <taxon>Spirilliplanes</taxon>
    </lineage>
</organism>
<evidence type="ECO:0000256" key="1">
    <source>
        <dbReference type="ARBA" id="ARBA00010641"/>
    </source>
</evidence>
<keyword evidence="8" id="KW-0240">DNA-directed RNA polymerase</keyword>
<dbReference type="InterPro" id="IPR039425">
    <property type="entry name" value="RNA_pol_sigma-70-like"/>
</dbReference>
<comment type="similarity">
    <text evidence="1">Belongs to the sigma-70 factor family. ECF subfamily.</text>
</comment>
<keyword evidence="4" id="KW-0238">DNA-binding</keyword>
<dbReference type="InterPro" id="IPR013249">
    <property type="entry name" value="RNA_pol_sigma70_r4_t2"/>
</dbReference>
<feature type="domain" description="RNA polymerase sigma factor 70 region 4 type 2" evidence="7">
    <location>
        <begin position="100"/>
        <end position="152"/>
    </location>
</feature>
<dbReference type="InterPro" id="IPR013324">
    <property type="entry name" value="RNA_pol_sigma_r3/r4-like"/>
</dbReference>
<sequence length="166" mass="18717">MRPSTEQEFLAFVAAATPALFRVAYALTGQQQAAEDLLQSALERVAARWRRIDDPGAYARTVMYHEQISWWRRWKRREVVVARPPERVADDPAAGVALRLSLRAALDRLGPRQRAVLVLRYLEDRPEAEVARLLGCSPKTVASQASRGLARLRELCPELGSLEEAR</sequence>
<name>A0A8J3Y893_9ACTN</name>
<proteinExistence type="inferred from homology"/>
<evidence type="ECO:0000313" key="8">
    <source>
        <dbReference type="EMBL" id="GIJ03796.1"/>
    </source>
</evidence>